<proteinExistence type="predicted"/>
<dbReference type="EMBL" id="CAGKOT010000024">
    <property type="protein sequence ID" value="CAB5367797.1"/>
    <property type="molecule type" value="Genomic_DNA"/>
</dbReference>
<dbReference type="OrthoDB" id="2421365at2759"/>
<feature type="compositionally biased region" description="Polar residues" evidence="2">
    <location>
        <begin position="296"/>
        <end position="305"/>
    </location>
</feature>
<evidence type="ECO:0000313" key="4">
    <source>
        <dbReference type="EMBL" id="CAB5367797.1"/>
    </source>
</evidence>
<dbReference type="VEuPathDB" id="FungiDB:RhiirFUN_019975"/>
<dbReference type="InterPro" id="IPR004875">
    <property type="entry name" value="DDE_SF_endonuclease_dom"/>
</dbReference>
<organism evidence="4 5">
    <name type="scientific">Rhizophagus irregularis</name>
    <dbReference type="NCBI Taxonomy" id="588596"/>
    <lineage>
        <taxon>Eukaryota</taxon>
        <taxon>Fungi</taxon>
        <taxon>Fungi incertae sedis</taxon>
        <taxon>Mucoromycota</taxon>
        <taxon>Glomeromycotina</taxon>
        <taxon>Glomeromycetes</taxon>
        <taxon>Glomerales</taxon>
        <taxon>Glomeraceae</taxon>
        <taxon>Rhizophagus</taxon>
    </lineage>
</organism>
<dbReference type="SMART" id="SM00674">
    <property type="entry name" value="CENPB"/>
    <property type="match status" value="1"/>
</dbReference>
<gene>
    <name evidence="4" type="ORF">CHRIB12_LOCUS11434</name>
</gene>
<dbReference type="InterPro" id="IPR050863">
    <property type="entry name" value="CenT-Element_Derived"/>
</dbReference>
<dbReference type="PANTHER" id="PTHR19303">
    <property type="entry name" value="TRANSPOSON"/>
    <property type="match status" value="1"/>
</dbReference>
<dbReference type="Proteomes" id="UP000684084">
    <property type="component" value="Unassembled WGS sequence"/>
</dbReference>
<evidence type="ECO:0000256" key="1">
    <source>
        <dbReference type="ARBA" id="ARBA00023125"/>
    </source>
</evidence>
<dbReference type="PANTHER" id="PTHR19303:SF73">
    <property type="entry name" value="PROTEIN PDC2"/>
    <property type="match status" value="1"/>
</dbReference>
<accession>A0A915ZAN9</accession>
<dbReference type="GO" id="GO:0005634">
    <property type="term" value="C:nucleus"/>
    <property type="evidence" value="ECO:0007669"/>
    <property type="project" value="TreeGrafter"/>
</dbReference>
<feature type="compositionally biased region" description="Basic residues" evidence="2">
    <location>
        <begin position="306"/>
        <end position="315"/>
    </location>
</feature>
<evidence type="ECO:0000256" key="2">
    <source>
        <dbReference type="SAM" id="MobiDB-lite"/>
    </source>
</evidence>
<dbReference type="InterPro" id="IPR006600">
    <property type="entry name" value="HTH_CenpB_DNA-bd_dom"/>
</dbReference>
<dbReference type="VEuPathDB" id="FungiDB:RhiirFUN_004537"/>
<evidence type="ECO:0000259" key="3">
    <source>
        <dbReference type="PROSITE" id="PS51253"/>
    </source>
</evidence>
<name>A0A915ZAN9_9GLOM</name>
<evidence type="ECO:0000313" key="5">
    <source>
        <dbReference type="Proteomes" id="UP000684084"/>
    </source>
</evidence>
<keyword evidence="1" id="KW-0238">DNA-binding</keyword>
<reference evidence="4" key="1">
    <citation type="submission" date="2020-05" db="EMBL/GenBank/DDBJ databases">
        <authorList>
            <person name="Rincon C."/>
            <person name="Sanders R I."/>
            <person name="Robbins C."/>
            <person name="Chaturvedi A."/>
        </authorList>
    </citation>
    <scope>NUCLEOTIDE SEQUENCE</scope>
    <source>
        <strain evidence="4">CHB12</strain>
    </source>
</reference>
<dbReference type="Pfam" id="PF03184">
    <property type="entry name" value="DDE_1"/>
    <property type="match status" value="2"/>
</dbReference>
<sequence length="514" mass="59588">MPPIRLEKPRSTRTAISVEVKKEICEYIVANPNVNQGDVATFFNTKYQNFGVDRTTINKIWKEREKWLAVLSTSQTPHIFHHRSVQFPELDKAMQIWTSQATAAGLPLTDMILQQKGKEFAKMLNIEDQLKCTNGWVYRFKVRNGLQKVNFSGEANSAPLETLPEERLRLRTLLAKYNEEDIYNADETGLFFRMEPNHTLGSGSHKFPPLVIGKANNPRCFKNINRTSLPVTYRANSKAWMRSDIFVEWLHHLDNWFRVMDRKILLLIDNAGSHFNPKTFDEDSSDLSEDNEENVAESSHSAQSRTKSKKKVTKKKPNIKLTNIKLIYLPPNTTAHLQPMDAGIIHSFKSKYKQEFCKHLIQQFDNGIDQKRNKLNIKEAIDYIAEAWEDVTPTTIQNCWKKTGILPASDFLVDDSNMQDFEIDESDELDGINIDCLPENENDESDDDDSDEEILLVSEKQEVDALKIFINYFEQQNDPEFNIDDLRIFRKYLRIARIKEINSKKQSTLDMFLL</sequence>
<feature type="domain" description="HTH CENPB-type" evidence="3">
    <location>
        <begin position="78"/>
        <end position="150"/>
    </location>
</feature>
<dbReference type="Pfam" id="PF03221">
    <property type="entry name" value="HTH_Tnp_Tc5"/>
    <property type="match status" value="1"/>
</dbReference>
<dbReference type="PROSITE" id="PS51253">
    <property type="entry name" value="HTH_CENPB"/>
    <property type="match status" value="1"/>
</dbReference>
<dbReference type="GO" id="GO:0003677">
    <property type="term" value="F:DNA binding"/>
    <property type="evidence" value="ECO:0007669"/>
    <property type="project" value="UniProtKB-KW"/>
</dbReference>
<dbReference type="AlphaFoldDB" id="A0A915ZAN9"/>
<feature type="compositionally biased region" description="Acidic residues" evidence="2">
    <location>
        <begin position="282"/>
        <end position="295"/>
    </location>
</feature>
<protein>
    <recommendedName>
        <fullName evidence="3">HTH CENPB-type domain-containing protein</fullName>
    </recommendedName>
</protein>
<feature type="region of interest" description="Disordered" evidence="2">
    <location>
        <begin position="279"/>
        <end position="315"/>
    </location>
</feature>
<comment type="caution">
    <text evidence="4">The sequence shown here is derived from an EMBL/GenBank/DDBJ whole genome shotgun (WGS) entry which is preliminary data.</text>
</comment>